<dbReference type="AlphaFoldDB" id="A0A7G9GQ70"/>
<feature type="transmembrane region" description="Helical" evidence="2">
    <location>
        <begin position="61"/>
        <end position="81"/>
    </location>
</feature>
<dbReference type="Pfam" id="PF20040">
    <property type="entry name" value="DUF6442"/>
    <property type="match status" value="1"/>
</dbReference>
<proteinExistence type="predicted"/>
<accession>A0A7G9GQ70</accession>
<dbReference type="EMBL" id="CP060636">
    <property type="protein sequence ID" value="QNM12952.1"/>
    <property type="molecule type" value="Genomic_DNA"/>
</dbReference>
<name>A0A7G9GQ70_9FIRM</name>
<evidence type="ECO:0000256" key="2">
    <source>
        <dbReference type="SAM" id="Phobius"/>
    </source>
</evidence>
<evidence type="ECO:0000256" key="1">
    <source>
        <dbReference type="SAM" id="MobiDB-lite"/>
    </source>
</evidence>
<dbReference type="KEGG" id="ehn:H9Q80_03070"/>
<feature type="transmembrane region" description="Helical" evidence="2">
    <location>
        <begin position="87"/>
        <end position="108"/>
    </location>
</feature>
<feature type="region of interest" description="Disordered" evidence="1">
    <location>
        <begin position="1"/>
        <end position="22"/>
    </location>
</feature>
<dbReference type="Proteomes" id="UP000515856">
    <property type="component" value="Chromosome"/>
</dbReference>
<keyword evidence="2" id="KW-1133">Transmembrane helix</keyword>
<organism evidence="3 4">
    <name type="scientific">[Eubacterium] hominis</name>
    <dbReference type="NCBI Taxonomy" id="2764325"/>
    <lineage>
        <taxon>Bacteria</taxon>
        <taxon>Bacillati</taxon>
        <taxon>Bacillota</taxon>
        <taxon>Erysipelotrichia</taxon>
        <taxon>Erysipelotrichales</taxon>
        <taxon>Erysipelotrichaceae</taxon>
        <taxon>Amedibacillus</taxon>
    </lineage>
</organism>
<keyword evidence="4" id="KW-1185">Reference proteome</keyword>
<dbReference type="RefSeq" id="WP_117455752.1">
    <property type="nucleotide sequence ID" value="NZ_CP060636.1"/>
</dbReference>
<evidence type="ECO:0000313" key="4">
    <source>
        <dbReference type="Proteomes" id="UP000515856"/>
    </source>
</evidence>
<reference evidence="3 4" key="1">
    <citation type="submission" date="2020-08" db="EMBL/GenBank/DDBJ databases">
        <authorList>
            <person name="Liu C."/>
            <person name="Sun Q."/>
        </authorList>
    </citation>
    <scope>NUCLEOTIDE SEQUENCE [LARGE SCALE GENOMIC DNA]</scope>
    <source>
        <strain evidence="3 4">NSJ-61</strain>
    </source>
</reference>
<feature type="transmembrane region" description="Helical" evidence="2">
    <location>
        <begin position="32"/>
        <end position="49"/>
    </location>
</feature>
<keyword evidence="2" id="KW-0472">Membrane</keyword>
<dbReference type="InterPro" id="IPR045620">
    <property type="entry name" value="DUF6442"/>
</dbReference>
<keyword evidence="2" id="KW-0812">Transmembrane</keyword>
<protein>
    <submittedName>
        <fullName evidence="3">Uncharacterized protein</fullName>
    </submittedName>
</protein>
<evidence type="ECO:0000313" key="3">
    <source>
        <dbReference type="EMBL" id="QNM12952.1"/>
    </source>
</evidence>
<gene>
    <name evidence="3" type="ORF">H9Q80_03070</name>
</gene>
<sequence>MNKEEILNKSRSENKNGDEREKALEQRASQNAYIAIMFVFLGLAIISFIQEAITGASFIDYQICSLAFLVGFAGRHITFYINTKDKLNLYIFVGSVIISIMILTRLILKA</sequence>